<dbReference type="InterPro" id="IPR029068">
    <property type="entry name" value="Glyas_Bleomycin-R_OHBP_Dase"/>
</dbReference>
<evidence type="ECO:0000313" key="3">
    <source>
        <dbReference type="Proteomes" id="UP001569428"/>
    </source>
</evidence>
<dbReference type="Pfam" id="PF00903">
    <property type="entry name" value="Glyoxalase"/>
    <property type="match status" value="1"/>
</dbReference>
<dbReference type="EMBL" id="JBGMEK010000256">
    <property type="protein sequence ID" value="MFA0814104.1"/>
    <property type="molecule type" value="Genomic_DNA"/>
</dbReference>
<feature type="domain" description="VOC" evidence="1">
    <location>
        <begin position="6"/>
        <end position="133"/>
    </location>
</feature>
<keyword evidence="3" id="KW-1185">Reference proteome</keyword>
<dbReference type="InterPro" id="IPR050383">
    <property type="entry name" value="GlyoxalaseI/FosfomycinResist"/>
</dbReference>
<evidence type="ECO:0000259" key="1">
    <source>
        <dbReference type="PROSITE" id="PS51819"/>
    </source>
</evidence>
<evidence type="ECO:0000313" key="2">
    <source>
        <dbReference type="EMBL" id="MFA0814104.1"/>
    </source>
</evidence>
<sequence length="134" mass="14914">MFEIANIDHLVLRTDNIEKMLQFYTQVLGCHVERETPRETGLIQLRAGSSLIDLVATDSRLGRIGGGPPTKTENNMDHFCLQIKNISEEKLLDHLAKFGVDGGGFSSRYGAQGLGNSLYINDPDENIVELRIQL</sequence>
<proteinExistence type="predicted"/>
<organism evidence="2 3">
    <name type="scientific">Microbulbifer epialgicus</name>
    <dbReference type="NCBI Taxonomy" id="393907"/>
    <lineage>
        <taxon>Bacteria</taxon>
        <taxon>Pseudomonadati</taxon>
        <taxon>Pseudomonadota</taxon>
        <taxon>Gammaproteobacteria</taxon>
        <taxon>Cellvibrionales</taxon>
        <taxon>Microbulbiferaceae</taxon>
        <taxon>Microbulbifer</taxon>
    </lineage>
</organism>
<dbReference type="InterPro" id="IPR004360">
    <property type="entry name" value="Glyas_Fos-R_dOase_dom"/>
</dbReference>
<dbReference type="PROSITE" id="PS51819">
    <property type="entry name" value="VOC"/>
    <property type="match status" value="1"/>
</dbReference>
<dbReference type="Proteomes" id="UP001569428">
    <property type="component" value="Unassembled WGS sequence"/>
</dbReference>
<comment type="caution">
    <text evidence="2">The sequence shown here is derived from an EMBL/GenBank/DDBJ whole genome shotgun (WGS) entry which is preliminary data.</text>
</comment>
<dbReference type="RefSeq" id="WP_371841947.1">
    <property type="nucleotide sequence ID" value="NZ_JBGMEK010000256.1"/>
</dbReference>
<name>A0ABV4P7W0_9GAMM</name>
<gene>
    <name evidence="2" type="ORF">ACCI49_24870</name>
</gene>
<dbReference type="InterPro" id="IPR037523">
    <property type="entry name" value="VOC_core"/>
</dbReference>
<dbReference type="PANTHER" id="PTHR21366:SF14">
    <property type="entry name" value="GLYOXALASE DOMAIN-CONTAINING PROTEIN 5"/>
    <property type="match status" value="1"/>
</dbReference>
<protein>
    <submittedName>
        <fullName evidence="2">VOC family protein</fullName>
    </submittedName>
</protein>
<dbReference type="Gene3D" id="3.10.180.10">
    <property type="entry name" value="2,3-Dihydroxybiphenyl 1,2-Dioxygenase, domain 1"/>
    <property type="match status" value="1"/>
</dbReference>
<dbReference type="SUPFAM" id="SSF54593">
    <property type="entry name" value="Glyoxalase/Bleomycin resistance protein/Dihydroxybiphenyl dioxygenase"/>
    <property type="match status" value="1"/>
</dbReference>
<reference evidence="2 3" key="1">
    <citation type="submission" date="2024-08" db="EMBL/GenBank/DDBJ databases">
        <authorList>
            <person name="Ishaq N."/>
        </authorList>
    </citation>
    <scope>NUCLEOTIDE SEQUENCE [LARGE SCALE GENOMIC DNA]</scope>
    <source>
        <strain evidence="2 3">DSM 18651</strain>
    </source>
</reference>
<accession>A0ABV4P7W0</accession>
<dbReference type="PANTHER" id="PTHR21366">
    <property type="entry name" value="GLYOXALASE FAMILY PROTEIN"/>
    <property type="match status" value="1"/>
</dbReference>